<evidence type="ECO:0000256" key="1">
    <source>
        <dbReference type="SAM" id="Coils"/>
    </source>
</evidence>
<dbReference type="Proteomes" id="UP001432322">
    <property type="component" value="Unassembled WGS sequence"/>
</dbReference>
<evidence type="ECO:0000313" key="3">
    <source>
        <dbReference type="EMBL" id="GMT28634.1"/>
    </source>
</evidence>
<organism evidence="4 5">
    <name type="scientific">Pristionchus fissidentatus</name>
    <dbReference type="NCBI Taxonomy" id="1538716"/>
    <lineage>
        <taxon>Eukaryota</taxon>
        <taxon>Metazoa</taxon>
        <taxon>Ecdysozoa</taxon>
        <taxon>Nematoda</taxon>
        <taxon>Chromadorea</taxon>
        <taxon>Rhabditida</taxon>
        <taxon>Rhabditina</taxon>
        <taxon>Diplogasteromorpha</taxon>
        <taxon>Diplogasteroidea</taxon>
        <taxon>Neodiplogasteridae</taxon>
        <taxon>Pristionchus</taxon>
    </lineage>
</organism>
<protein>
    <submittedName>
        <fullName evidence="4">Uncharacterized protein</fullName>
    </submittedName>
</protein>
<evidence type="ECO:0000313" key="5">
    <source>
        <dbReference type="Proteomes" id="UP001432322"/>
    </source>
</evidence>
<accession>A0AAV5WXG2</accession>
<gene>
    <name evidence="3" type="ORF">PFISCL1PPCAC_19931</name>
    <name evidence="4" type="ORF">PFISCL1PPCAC_28363</name>
</gene>
<keyword evidence="1" id="KW-0175">Coiled coil</keyword>
<dbReference type="AlphaFoldDB" id="A0AAV5WXG2"/>
<feature type="non-terminal residue" evidence="4">
    <location>
        <position position="1"/>
    </location>
</feature>
<sequence>FGRQPHGYGGAQPPKRPYEAPSNSPLSQSTDKLMGQLLAIKAVHPEFWRELLALPEAEKLAEELKKSQEELRLAREGSLPYTVLVTWQDSLATMETKLATLQKMIAMKKKESGGGG</sequence>
<comment type="caution">
    <text evidence="4">The sequence shown here is derived from an EMBL/GenBank/DDBJ whole genome shotgun (WGS) entry which is preliminary data.</text>
</comment>
<name>A0AAV5WXG2_9BILA</name>
<evidence type="ECO:0000313" key="4">
    <source>
        <dbReference type="EMBL" id="GMT37066.1"/>
    </source>
</evidence>
<dbReference type="EMBL" id="BTSY01000005">
    <property type="protein sequence ID" value="GMT28634.1"/>
    <property type="molecule type" value="Genomic_DNA"/>
</dbReference>
<feature type="non-terminal residue" evidence="4">
    <location>
        <position position="116"/>
    </location>
</feature>
<proteinExistence type="predicted"/>
<feature type="compositionally biased region" description="Polar residues" evidence="2">
    <location>
        <begin position="21"/>
        <end position="30"/>
    </location>
</feature>
<keyword evidence="5" id="KW-1185">Reference proteome</keyword>
<reference evidence="4" key="1">
    <citation type="submission" date="2023-10" db="EMBL/GenBank/DDBJ databases">
        <title>Genome assembly of Pristionchus species.</title>
        <authorList>
            <person name="Yoshida K."/>
            <person name="Sommer R.J."/>
        </authorList>
    </citation>
    <scope>NUCLEOTIDE SEQUENCE</scope>
    <source>
        <strain evidence="4">RS5133</strain>
    </source>
</reference>
<evidence type="ECO:0000256" key="2">
    <source>
        <dbReference type="SAM" id="MobiDB-lite"/>
    </source>
</evidence>
<feature type="coiled-coil region" evidence="1">
    <location>
        <begin position="54"/>
        <end position="111"/>
    </location>
</feature>
<dbReference type="EMBL" id="BTSY01000032">
    <property type="protein sequence ID" value="GMT37066.1"/>
    <property type="molecule type" value="Genomic_DNA"/>
</dbReference>
<feature type="region of interest" description="Disordered" evidence="2">
    <location>
        <begin position="1"/>
        <end position="30"/>
    </location>
</feature>